<organism evidence="3 4">
    <name type="scientific">Triticum urartu</name>
    <name type="common">Red wild einkorn</name>
    <name type="synonym">Crithodium urartu</name>
    <dbReference type="NCBI Taxonomy" id="4572"/>
    <lineage>
        <taxon>Eukaryota</taxon>
        <taxon>Viridiplantae</taxon>
        <taxon>Streptophyta</taxon>
        <taxon>Embryophyta</taxon>
        <taxon>Tracheophyta</taxon>
        <taxon>Spermatophyta</taxon>
        <taxon>Magnoliopsida</taxon>
        <taxon>Liliopsida</taxon>
        <taxon>Poales</taxon>
        <taxon>Poaceae</taxon>
        <taxon>BOP clade</taxon>
        <taxon>Pooideae</taxon>
        <taxon>Triticodae</taxon>
        <taxon>Triticeae</taxon>
        <taxon>Triticinae</taxon>
        <taxon>Triticum</taxon>
    </lineage>
</organism>
<protein>
    <submittedName>
        <fullName evidence="3">Uncharacterized protein</fullName>
    </submittedName>
</protein>
<proteinExistence type="predicted"/>
<feature type="region of interest" description="Disordered" evidence="1">
    <location>
        <begin position="1"/>
        <end position="78"/>
    </location>
</feature>
<feature type="compositionally biased region" description="Basic and acidic residues" evidence="1">
    <location>
        <begin position="66"/>
        <end position="78"/>
    </location>
</feature>
<keyword evidence="2" id="KW-0812">Transmembrane</keyword>
<dbReference type="EnsemblPlants" id="TuG1812S0001095600.01.T01">
    <property type="protein sequence ID" value="TuG1812S0001095600.01.T01.s_cds14787"/>
    <property type="gene ID" value="TuG1812S0001095600.01"/>
</dbReference>
<evidence type="ECO:0000256" key="2">
    <source>
        <dbReference type="SAM" id="Phobius"/>
    </source>
</evidence>
<dbReference type="Gramene" id="TuG1812S0001095600.01.T01">
    <property type="protein sequence ID" value="TuG1812S0001095600.01.T01.s_cds14787"/>
    <property type="gene ID" value="TuG1812S0001095600.01"/>
</dbReference>
<keyword evidence="2" id="KW-1133">Transmembrane helix</keyword>
<feature type="region of interest" description="Disordered" evidence="1">
    <location>
        <begin position="91"/>
        <end position="121"/>
    </location>
</feature>
<accession>A0A8R7VC68</accession>
<sequence length="193" mass="22420">HPEHRRAPGPDAEPGLRGQAPRAVPPVRRRPDPVRPRPRHPVPVRQPILQEHPRHERPAQLRRGPAHAEPRDHGARQELRRQQRALLRPLRQVHGQDGQHLAAHRAQRRDQEELQEGQPLLNRPRDCSKPVISSCFKLLDLQCFFQVLYVCDYCISLFVLHRKMVAIVFVPLLALLVDIHLCDVLNLYQEMIQ</sequence>
<name>A0A8R7VC68_TRIUA</name>
<feature type="transmembrane region" description="Helical" evidence="2">
    <location>
        <begin position="166"/>
        <end position="188"/>
    </location>
</feature>
<evidence type="ECO:0000313" key="3">
    <source>
        <dbReference type="EnsemblPlants" id="TuG1812S0001095600.01.T01.s_cds14787"/>
    </source>
</evidence>
<evidence type="ECO:0000313" key="4">
    <source>
        <dbReference type="Proteomes" id="UP000015106"/>
    </source>
</evidence>
<keyword evidence="4" id="KW-1185">Reference proteome</keyword>
<dbReference type="Proteomes" id="UP000015106">
    <property type="component" value="Unassembled WGS sequence"/>
</dbReference>
<reference evidence="3" key="2">
    <citation type="submission" date="2022-06" db="UniProtKB">
        <authorList>
            <consortium name="EnsemblPlants"/>
        </authorList>
    </citation>
    <scope>IDENTIFICATION</scope>
</reference>
<dbReference type="AlphaFoldDB" id="A0A8R7VC68"/>
<evidence type="ECO:0000256" key="1">
    <source>
        <dbReference type="SAM" id="MobiDB-lite"/>
    </source>
</evidence>
<keyword evidence="2" id="KW-0472">Membrane</keyword>
<reference evidence="4" key="1">
    <citation type="journal article" date="2013" name="Nature">
        <title>Draft genome of the wheat A-genome progenitor Triticum urartu.</title>
        <authorList>
            <person name="Ling H.Q."/>
            <person name="Zhao S."/>
            <person name="Liu D."/>
            <person name="Wang J."/>
            <person name="Sun H."/>
            <person name="Zhang C."/>
            <person name="Fan H."/>
            <person name="Li D."/>
            <person name="Dong L."/>
            <person name="Tao Y."/>
            <person name="Gao C."/>
            <person name="Wu H."/>
            <person name="Li Y."/>
            <person name="Cui Y."/>
            <person name="Guo X."/>
            <person name="Zheng S."/>
            <person name="Wang B."/>
            <person name="Yu K."/>
            <person name="Liang Q."/>
            <person name="Yang W."/>
            <person name="Lou X."/>
            <person name="Chen J."/>
            <person name="Feng M."/>
            <person name="Jian J."/>
            <person name="Zhang X."/>
            <person name="Luo G."/>
            <person name="Jiang Y."/>
            <person name="Liu J."/>
            <person name="Wang Z."/>
            <person name="Sha Y."/>
            <person name="Zhang B."/>
            <person name="Wu H."/>
            <person name="Tang D."/>
            <person name="Shen Q."/>
            <person name="Xue P."/>
            <person name="Zou S."/>
            <person name="Wang X."/>
            <person name="Liu X."/>
            <person name="Wang F."/>
            <person name="Yang Y."/>
            <person name="An X."/>
            <person name="Dong Z."/>
            <person name="Zhang K."/>
            <person name="Zhang X."/>
            <person name="Luo M.C."/>
            <person name="Dvorak J."/>
            <person name="Tong Y."/>
            <person name="Wang J."/>
            <person name="Yang H."/>
            <person name="Li Z."/>
            <person name="Wang D."/>
            <person name="Zhang A."/>
            <person name="Wang J."/>
        </authorList>
    </citation>
    <scope>NUCLEOTIDE SEQUENCE</scope>
    <source>
        <strain evidence="4">cv. G1812</strain>
    </source>
</reference>